<dbReference type="Proteomes" id="UP000254293">
    <property type="component" value="Unassembled WGS sequence"/>
</dbReference>
<dbReference type="EMBL" id="UGJJ01000004">
    <property type="protein sequence ID" value="STR03419.1"/>
    <property type="molecule type" value="Genomic_DNA"/>
</dbReference>
<protein>
    <submittedName>
        <fullName evidence="2">Putative toxin-antitoxin system toxin component, PIN family</fullName>
    </submittedName>
</protein>
<dbReference type="EMBL" id="UGJJ01000001">
    <property type="protein sequence ID" value="STQ99833.1"/>
    <property type="molecule type" value="Genomic_DNA"/>
</dbReference>
<dbReference type="SUPFAM" id="SSF88723">
    <property type="entry name" value="PIN domain-like"/>
    <property type="match status" value="1"/>
</dbReference>
<accession>A0A377QXA8</accession>
<organism evidence="2 4">
    <name type="scientific">Kingella potus</name>
    <dbReference type="NCBI Taxonomy" id="265175"/>
    <lineage>
        <taxon>Bacteria</taxon>
        <taxon>Pseudomonadati</taxon>
        <taxon>Pseudomonadota</taxon>
        <taxon>Betaproteobacteria</taxon>
        <taxon>Neisseriales</taxon>
        <taxon>Neisseriaceae</taxon>
        <taxon>Kingella</taxon>
    </lineage>
</organism>
<dbReference type="InterPro" id="IPR002716">
    <property type="entry name" value="PIN_dom"/>
</dbReference>
<dbReference type="RefSeq" id="WP_115307185.1">
    <property type="nucleotide sequence ID" value="NZ_CP091517.1"/>
</dbReference>
<evidence type="ECO:0000313" key="3">
    <source>
        <dbReference type="EMBL" id="STR03419.1"/>
    </source>
</evidence>
<name>A0A377QXA8_9NEIS</name>
<dbReference type="PANTHER" id="PTHR34610:SF3">
    <property type="entry name" value="SSL7007 PROTEIN"/>
    <property type="match status" value="1"/>
</dbReference>
<keyword evidence="4" id="KW-1185">Reference proteome</keyword>
<reference evidence="2 4" key="1">
    <citation type="submission" date="2018-06" db="EMBL/GenBank/DDBJ databases">
        <authorList>
            <consortium name="Pathogen Informatics"/>
            <person name="Doyle S."/>
        </authorList>
    </citation>
    <scope>NUCLEOTIDE SEQUENCE [LARGE SCALE GENOMIC DNA]</scope>
    <source>
        <strain evidence="2 4">NCTC13336</strain>
    </source>
</reference>
<sequence length="138" mass="15641">MRIVIDTNILVGAYMGSRGSNRLLAACLQKRFIPLVGSALLAEYEDLIAREDVFAGCPLNLAERNQVLNALLSVAQWTRIYYLWRPNLRDEGDNHLIELAVAGRAQYIATRNLKDFAHSQLIFPEIKICTPETLLEQR</sequence>
<feature type="domain" description="PIN" evidence="1">
    <location>
        <begin position="2"/>
        <end position="113"/>
    </location>
</feature>
<evidence type="ECO:0000259" key="1">
    <source>
        <dbReference type="Pfam" id="PF13470"/>
    </source>
</evidence>
<dbReference type="InterPro" id="IPR002850">
    <property type="entry name" value="PIN_toxin-like"/>
</dbReference>
<evidence type="ECO:0000313" key="4">
    <source>
        <dbReference type="Proteomes" id="UP000254293"/>
    </source>
</evidence>
<dbReference type="Pfam" id="PF13470">
    <property type="entry name" value="PIN_3"/>
    <property type="match status" value="1"/>
</dbReference>
<proteinExistence type="predicted"/>
<dbReference type="AlphaFoldDB" id="A0A377QXA8"/>
<dbReference type="OrthoDB" id="271187at2"/>
<dbReference type="PANTHER" id="PTHR34610">
    <property type="entry name" value="SSL7007 PROTEIN"/>
    <property type="match status" value="1"/>
</dbReference>
<evidence type="ECO:0000313" key="2">
    <source>
        <dbReference type="EMBL" id="STQ99833.1"/>
    </source>
</evidence>
<dbReference type="NCBIfam" id="TIGR00305">
    <property type="entry name" value="putative toxin-antitoxin system toxin component, PIN family"/>
    <property type="match status" value="1"/>
</dbReference>
<gene>
    <name evidence="2" type="ORF">NCTC13336_00019</name>
    <name evidence="3" type="ORF">NCTC13336_02346</name>
</gene>
<dbReference type="InterPro" id="IPR029060">
    <property type="entry name" value="PIN-like_dom_sf"/>
</dbReference>